<dbReference type="Proteomes" id="UP001530293">
    <property type="component" value="Unassembled WGS sequence"/>
</dbReference>
<reference evidence="2 3" key="1">
    <citation type="submission" date="2024-10" db="EMBL/GenBank/DDBJ databases">
        <title>Updated reference genomes for cyclostephanoid diatoms.</title>
        <authorList>
            <person name="Roberts W.R."/>
            <person name="Alverson A.J."/>
        </authorList>
    </citation>
    <scope>NUCLEOTIDE SEQUENCE [LARGE SCALE GENOMIC DNA]</scope>
    <source>
        <strain evidence="2 3">AJA232-27</strain>
    </source>
</reference>
<dbReference type="EMBL" id="JALLBG020000069">
    <property type="protein sequence ID" value="KAL3768133.1"/>
    <property type="molecule type" value="Genomic_DNA"/>
</dbReference>
<feature type="compositionally biased region" description="Basic and acidic residues" evidence="1">
    <location>
        <begin position="316"/>
        <end position="327"/>
    </location>
</feature>
<proteinExistence type="predicted"/>
<protein>
    <submittedName>
        <fullName evidence="2">Uncharacterized protein</fullName>
    </submittedName>
</protein>
<evidence type="ECO:0000313" key="2">
    <source>
        <dbReference type="EMBL" id="KAL3768133.1"/>
    </source>
</evidence>
<name>A0ABD3MWC6_9STRA</name>
<feature type="compositionally biased region" description="Acidic residues" evidence="1">
    <location>
        <begin position="328"/>
        <end position="362"/>
    </location>
</feature>
<comment type="caution">
    <text evidence="2">The sequence shown here is derived from an EMBL/GenBank/DDBJ whole genome shotgun (WGS) entry which is preliminary data.</text>
</comment>
<dbReference type="AlphaFoldDB" id="A0ABD3MWC6"/>
<gene>
    <name evidence="2" type="ORF">ACHAWU_002691</name>
</gene>
<evidence type="ECO:0000256" key="1">
    <source>
        <dbReference type="SAM" id="MobiDB-lite"/>
    </source>
</evidence>
<accession>A0ABD3MWC6</accession>
<evidence type="ECO:0000313" key="3">
    <source>
        <dbReference type="Proteomes" id="UP001530293"/>
    </source>
</evidence>
<feature type="region of interest" description="Disordered" evidence="1">
    <location>
        <begin position="203"/>
        <end position="245"/>
    </location>
</feature>
<feature type="region of interest" description="Disordered" evidence="1">
    <location>
        <begin position="295"/>
        <end position="362"/>
    </location>
</feature>
<sequence length="362" mass="38565">MSSGRSYPKRTRHSAAAAGGTIGTGGTSYAQRRGGRPRRSTGDIANNNTNDAVGDDNENDYDFDFDGTEDGAAGVMGSGSGGSSYPSYGNLPKRRKINALHSGGSGNITANQRWVKVYRRPMAPTDEPYFGSSPFASFTLPTWVKVQDLTMDERAAYDKLEEEKMKKKKTTAKLAQDAGMRESSSDDAVVVVVPSAPVVEAGAGEAAAAPIDEEGDGDKQQYETTSSTDIDPSISAASTNPSAVATVDEGTNTPLMMMNLEEEVKVEDTAIGVAEVPMETSLSKMGEEVNNNNMKAVNDYTNHGGGNEIDGSIDQGRVDDDPSGVHDAEEEAEGDEDEEEKDQEEEDDDDNEEGDDDLDQNS</sequence>
<organism evidence="2 3">
    <name type="scientific">Discostella pseudostelligera</name>
    <dbReference type="NCBI Taxonomy" id="259834"/>
    <lineage>
        <taxon>Eukaryota</taxon>
        <taxon>Sar</taxon>
        <taxon>Stramenopiles</taxon>
        <taxon>Ochrophyta</taxon>
        <taxon>Bacillariophyta</taxon>
        <taxon>Coscinodiscophyceae</taxon>
        <taxon>Thalassiosirophycidae</taxon>
        <taxon>Stephanodiscales</taxon>
        <taxon>Stephanodiscaceae</taxon>
        <taxon>Discostella</taxon>
    </lineage>
</organism>
<keyword evidence="3" id="KW-1185">Reference proteome</keyword>
<feature type="compositionally biased region" description="Low complexity" evidence="1">
    <location>
        <begin position="225"/>
        <end position="238"/>
    </location>
</feature>
<feature type="region of interest" description="Disordered" evidence="1">
    <location>
        <begin position="1"/>
        <end position="61"/>
    </location>
</feature>